<dbReference type="GO" id="GO:0016747">
    <property type="term" value="F:acyltransferase activity, transferring groups other than amino-acyl groups"/>
    <property type="evidence" value="ECO:0007669"/>
    <property type="project" value="InterPro"/>
</dbReference>
<dbReference type="InterPro" id="IPR000182">
    <property type="entry name" value="GNAT_dom"/>
</dbReference>
<evidence type="ECO:0000259" key="1">
    <source>
        <dbReference type="PROSITE" id="PS51186"/>
    </source>
</evidence>
<dbReference type="SUPFAM" id="SSF55729">
    <property type="entry name" value="Acyl-CoA N-acyltransferases (Nat)"/>
    <property type="match status" value="1"/>
</dbReference>
<keyword evidence="3" id="KW-1185">Reference proteome</keyword>
<dbReference type="EMBL" id="JACZHT010000002">
    <property type="protein sequence ID" value="MBE1236934.1"/>
    <property type="molecule type" value="Genomic_DNA"/>
</dbReference>
<protein>
    <submittedName>
        <fullName evidence="2">GNAT family N-acetyltransferase</fullName>
    </submittedName>
</protein>
<evidence type="ECO:0000313" key="3">
    <source>
        <dbReference type="Proteomes" id="UP000631034"/>
    </source>
</evidence>
<dbReference type="AlphaFoldDB" id="A0A8J7CDD8"/>
<dbReference type="RefSeq" id="WP_192533932.1">
    <property type="nucleotide sequence ID" value="NZ_JACZHT010000002.1"/>
</dbReference>
<evidence type="ECO:0000313" key="2">
    <source>
        <dbReference type="EMBL" id="MBE1236934.1"/>
    </source>
</evidence>
<dbReference type="PROSITE" id="PS51186">
    <property type="entry name" value="GNAT"/>
    <property type="match status" value="1"/>
</dbReference>
<dbReference type="Gene3D" id="3.40.630.30">
    <property type="match status" value="1"/>
</dbReference>
<gene>
    <name evidence="2" type="ORF">IHV25_04640</name>
</gene>
<feature type="domain" description="N-acetyltransferase" evidence="1">
    <location>
        <begin position="23"/>
        <end position="167"/>
    </location>
</feature>
<sequence length="167" mass="18009">MSNLTLCRTSGPPAFSVRPALVSDIEAVSRLDATNANAPLRETSEFGMDRWREYFKRYGTGRPRRHFLVATTEAGCVGFALGEVRTLDYTSAPYACVSALFVSPSCRGNGVGTALFEALCARFLGDGARNVRMMVPCVGGAETPMAFCRQLGMKTGGYIQFEKGLSA</sequence>
<dbReference type="InterPro" id="IPR016181">
    <property type="entry name" value="Acyl_CoA_acyltransferase"/>
</dbReference>
<dbReference type="CDD" id="cd04301">
    <property type="entry name" value="NAT_SF"/>
    <property type="match status" value="1"/>
</dbReference>
<accession>A0A8J7CDD8</accession>
<name>A0A8J7CDD8_9PROT</name>
<organism evidence="2 3">
    <name type="scientific">Phaeovibrio sulfidiphilus</name>
    <dbReference type="NCBI Taxonomy" id="1220600"/>
    <lineage>
        <taxon>Bacteria</taxon>
        <taxon>Pseudomonadati</taxon>
        <taxon>Pseudomonadota</taxon>
        <taxon>Alphaproteobacteria</taxon>
        <taxon>Rhodospirillales</taxon>
        <taxon>Rhodospirillaceae</taxon>
        <taxon>Phaeovibrio</taxon>
    </lineage>
</organism>
<dbReference type="Proteomes" id="UP000631034">
    <property type="component" value="Unassembled WGS sequence"/>
</dbReference>
<proteinExistence type="predicted"/>
<comment type="caution">
    <text evidence="2">The sequence shown here is derived from an EMBL/GenBank/DDBJ whole genome shotgun (WGS) entry which is preliminary data.</text>
</comment>
<dbReference type="Pfam" id="PF00583">
    <property type="entry name" value="Acetyltransf_1"/>
    <property type="match status" value="1"/>
</dbReference>
<reference evidence="2" key="1">
    <citation type="submission" date="2020-10" db="EMBL/GenBank/DDBJ databases">
        <title>Genome sequence of the unusual species of purple photosynthetic bacteria, Phaeovibrio sulfidiphilus DSM 23193, type strain.</title>
        <authorList>
            <person name="Kyndt J.A."/>
            <person name="Meyer T.E."/>
        </authorList>
    </citation>
    <scope>NUCLEOTIDE SEQUENCE</scope>
    <source>
        <strain evidence="2">DSM 23193</strain>
    </source>
</reference>